<dbReference type="InterPro" id="IPR027806">
    <property type="entry name" value="HARBI1_dom"/>
</dbReference>
<evidence type="ECO:0000256" key="2">
    <source>
        <dbReference type="ARBA" id="ARBA00004123"/>
    </source>
</evidence>
<dbReference type="AlphaFoldDB" id="A0AAV0W195"/>
<evidence type="ECO:0000313" key="9">
    <source>
        <dbReference type="EMBL" id="CAI6349243.1"/>
    </source>
</evidence>
<dbReference type="PANTHER" id="PTHR22930">
    <property type="match status" value="1"/>
</dbReference>
<protein>
    <recommendedName>
        <fullName evidence="8">DDE Tnp4 domain-containing protein</fullName>
    </recommendedName>
</protein>
<reference evidence="9 10" key="1">
    <citation type="submission" date="2023-01" db="EMBL/GenBank/DDBJ databases">
        <authorList>
            <person name="Whitehead M."/>
        </authorList>
    </citation>
    <scope>NUCLEOTIDE SEQUENCE [LARGE SCALE GENOMIC DNA]</scope>
</reference>
<comment type="subcellular location">
    <subcellularLocation>
        <location evidence="2">Nucleus</location>
    </subcellularLocation>
</comment>
<dbReference type="InterPro" id="IPR045249">
    <property type="entry name" value="HARBI1-like"/>
</dbReference>
<evidence type="ECO:0000256" key="6">
    <source>
        <dbReference type="ARBA" id="ARBA00022801"/>
    </source>
</evidence>
<keyword evidence="10" id="KW-1185">Reference proteome</keyword>
<keyword evidence="7" id="KW-0539">Nucleus</keyword>
<comment type="cofactor">
    <cofactor evidence="1">
        <name>a divalent metal cation</name>
        <dbReference type="ChEBI" id="CHEBI:60240"/>
    </cofactor>
</comment>
<comment type="caution">
    <text evidence="9">The sequence shown here is derived from an EMBL/GenBank/DDBJ whole genome shotgun (WGS) entry which is preliminary data.</text>
</comment>
<evidence type="ECO:0000256" key="5">
    <source>
        <dbReference type="ARBA" id="ARBA00022723"/>
    </source>
</evidence>
<evidence type="ECO:0000256" key="7">
    <source>
        <dbReference type="ARBA" id="ARBA00023242"/>
    </source>
</evidence>
<evidence type="ECO:0000256" key="4">
    <source>
        <dbReference type="ARBA" id="ARBA00022722"/>
    </source>
</evidence>
<dbReference type="GO" id="GO:0005634">
    <property type="term" value="C:nucleus"/>
    <property type="evidence" value="ECO:0007669"/>
    <property type="project" value="UniProtKB-SubCell"/>
</dbReference>
<gene>
    <name evidence="9" type="ORF">MEUPH1_LOCUS5830</name>
</gene>
<keyword evidence="4" id="KW-0540">Nuclease</keyword>
<name>A0AAV0W195_9HEMI</name>
<feature type="domain" description="DDE Tnp4" evidence="8">
    <location>
        <begin position="156"/>
        <end position="306"/>
    </location>
</feature>
<organism evidence="9 10">
    <name type="scientific">Macrosiphum euphorbiae</name>
    <name type="common">potato aphid</name>
    <dbReference type="NCBI Taxonomy" id="13131"/>
    <lineage>
        <taxon>Eukaryota</taxon>
        <taxon>Metazoa</taxon>
        <taxon>Ecdysozoa</taxon>
        <taxon>Arthropoda</taxon>
        <taxon>Hexapoda</taxon>
        <taxon>Insecta</taxon>
        <taxon>Pterygota</taxon>
        <taxon>Neoptera</taxon>
        <taxon>Paraneoptera</taxon>
        <taxon>Hemiptera</taxon>
        <taxon>Sternorrhyncha</taxon>
        <taxon>Aphidomorpha</taxon>
        <taxon>Aphidoidea</taxon>
        <taxon>Aphididae</taxon>
        <taxon>Macrosiphini</taxon>
        <taxon>Macrosiphum</taxon>
    </lineage>
</organism>
<keyword evidence="6" id="KW-0378">Hydrolase</keyword>
<proteinExistence type="inferred from homology"/>
<dbReference type="GO" id="GO:0016787">
    <property type="term" value="F:hydrolase activity"/>
    <property type="evidence" value="ECO:0007669"/>
    <property type="project" value="UniProtKB-KW"/>
</dbReference>
<keyword evidence="5" id="KW-0479">Metal-binding</keyword>
<evidence type="ECO:0000256" key="1">
    <source>
        <dbReference type="ARBA" id="ARBA00001968"/>
    </source>
</evidence>
<dbReference type="GO" id="GO:0046872">
    <property type="term" value="F:metal ion binding"/>
    <property type="evidence" value="ECO:0007669"/>
    <property type="project" value="UniProtKB-KW"/>
</dbReference>
<evidence type="ECO:0000259" key="8">
    <source>
        <dbReference type="Pfam" id="PF13359"/>
    </source>
</evidence>
<dbReference type="Pfam" id="PF13359">
    <property type="entry name" value="DDE_Tnp_4"/>
    <property type="match status" value="1"/>
</dbReference>
<dbReference type="PANTHER" id="PTHR22930:SF289">
    <property type="entry name" value="DDE TNP4 DOMAIN-CONTAINING PROTEIN-RELATED"/>
    <property type="match status" value="1"/>
</dbReference>
<dbReference type="EMBL" id="CARXXK010000001">
    <property type="protein sequence ID" value="CAI6349243.1"/>
    <property type="molecule type" value="Genomic_DNA"/>
</dbReference>
<evidence type="ECO:0000313" key="10">
    <source>
        <dbReference type="Proteomes" id="UP001160148"/>
    </source>
</evidence>
<dbReference type="GO" id="GO:0004518">
    <property type="term" value="F:nuclease activity"/>
    <property type="evidence" value="ECO:0007669"/>
    <property type="project" value="UniProtKB-KW"/>
</dbReference>
<evidence type="ECO:0000256" key="3">
    <source>
        <dbReference type="ARBA" id="ARBA00006958"/>
    </source>
</evidence>
<sequence length="352" mass="40312">MSSSDSDSTSDDDFVIEVLHVLPRPRFFRDRSNPFTEYDDIDFKQRFRLSKTMLIELLDMVQDHLCQNIQHNMSFSPILQLLITLRYYATGAFQAVLGDHIRIHKSTVCHIIKQVSTCIASLKPNYIQMPKTEADRKIVYENFYKMRQFPKVIGAIDCTHIRIQSPNKNIGERFRNRKGYFSINVQAVCNSNLQFTNIVARWPGSVHDSTIFDNSLLRAQLENNEFGGAVLVGDGGYACRNYMMTPLSNPTTEAEVQYQKAQIGTRNVIERTFGVWKRRFPVLSVGIRTQIPTTLVTIIATAVLHNMLIKSNDPLPVDETLSIYDLREQVPVFLVPQTGNIKRRTLIDTVFS</sequence>
<dbReference type="Proteomes" id="UP001160148">
    <property type="component" value="Unassembled WGS sequence"/>
</dbReference>
<accession>A0AAV0W195</accession>
<comment type="similarity">
    <text evidence="3">Belongs to the HARBI1 family.</text>
</comment>